<reference evidence="2" key="1">
    <citation type="submission" date="2016-10" db="EMBL/GenBank/DDBJ databases">
        <authorList>
            <person name="Varghese N."/>
            <person name="Submissions S."/>
        </authorList>
    </citation>
    <scope>NUCLEOTIDE SEQUENCE [LARGE SCALE GENOMIC DNA]</scope>
    <source>
        <strain evidence="2">CGMCC 4.3504</strain>
    </source>
</reference>
<keyword evidence="2" id="KW-1185">Reference proteome</keyword>
<proteinExistence type="predicted"/>
<dbReference type="RefSeq" id="WP_280519590.1">
    <property type="nucleotide sequence ID" value="NZ_FMZK01000012.1"/>
</dbReference>
<evidence type="ECO:0000313" key="1">
    <source>
        <dbReference type="EMBL" id="SDD82529.1"/>
    </source>
</evidence>
<gene>
    <name evidence="1" type="ORF">SAMN05216505_112107</name>
</gene>
<dbReference type="Proteomes" id="UP000182100">
    <property type="component" value="Unassembled WGS sequence"/>
</dbReference>
<organism evidence="1 2">
    <name type="scientific">Streptomyces prasinopilosus</name>
    <dbReference type="NCBI Taxonomy" id="67344"/>
    <lineage>
        <taxon>Bacteria</taxon>
        <taxon>Bacillati</taxon>
        <taxon>Actinomycetota</taxon>
        <taxon>Actinomycetes</taxon>
        <taxon>Kitasatosporales</taxon>
        <taxon>Streptomycetaceae</taxon>
        <taxon>Streptomyces</taxon>
    </lineage>
</organism>
<protein>
    <submittedName>
        <fullName evidence="1">Uncharacterized protein</fullName>
    </submittedName>
</protein>
<name>A0A1G6XWI3_9ACTN</name>
<sequence>MADVLAHPPYTNLSHVFVEVDRASMTFGKLTAELTTYDEYRTNV</sequence>
<evidence type="ECO:0000313" key="2">
    <source>
        <dbReference type="Proteomes" id="UP000182100"/>
    </source>
</evidence>
<dbReference type="AlphaFoldDB" id="A0A1G6XWI3"/>
<accession>A0A1G6XWI3</accession>
<dbReference type="EMBL" id="FMZK01000012">
    <property type="protein sequence ID" value="SDD82529.1"/>
    <property type="molecule type" value="Genomic_DNA"/>
</dbReference>
<dbReference type="STRING" id="67344.SAMN05216505_112107"/>